<dbReference type="Pfam" id="PF05420">
    <property type="entry name" value="BCSC_C"/>
    <property type="match status" value="1"/>
</dbReference>
<dbReference type="EMBL" id="UGKQ01000007">
    <property type="protein sequence ID" value="STS85894.1"/>
    <property type="molecule type" value="Genomic_DNA"/>
</dbReference>
<gene>
    <name evidence="5" type="primary">bcsC_1</name>
    <name evidence="5" type="ORF">NCTC9140_07739</name>
</gene>
<keyword evidence="3" id="KW-0802">TPR repeat</keyword>
<proteinExistence type="predicted"/>
<evidence type="ECO:0000313" key="6">
    <source>
        <dbReference type="Proteomes" id="UP000254938"/>
    </source>
</evidence>
<evidence type="ECO:0000256" key="2">
    <source>
        <dbReference type="ARBA" id="ARBA00022737"/>
    </source>
</evidence>
<protein>
    <submittedName>
        <fullName evidence="5">Cellulose synthase operon protein C</fullName>
    </submittedName>
</protein>
<evidence type="ECO:0000259" key="4">
    <source>
        <dbReference type="Pfam" id="PF05420"/>
    </source>
</evidence>
<keyword evidence="2" id="KW-0677">Repeat</keyword>
<name>A0A377U4X3_KLEPN</name>
<evidence type="ECO:0000256" key="3">
    <source>
        <dbReference type="ARBA" id="ARBA00022803"/>
    </source>
</evidence>
<dbReference type="GO" id="GO:0030244">
    <property type="term" value="P:cellulose biosynthetic process"/>
    <property type="evidence" value="ECO:0007669"/>
    <property type="project" value="InterPro"/>
</dbReference>
<dbReference type="GO" id="GO:0019867">
    <property type="term" value="C:outer membrane"/>
    <property type="evidence" value="ECO:0007669"/>
    <property type="project" value="InterPro"/>
</dbReference>
<accession>A0A377U4X3</accession>
<organism evidence="5 6">
    <name type="scientific">Klebsiella pneumoniae</name>
    <dbReference type="NCBI Taxonomy" id="573"/>
    <lineage>
        <taxon>Bacteria</taxon>
        <taxon>Pseudomonadati</taxon>
        <taxon>Pseudomonadota</taxon>
        <taxon>Gammaproteobacteria</taxon>
        <taxon>Enterobacterales</taxon>
        <taxon>Enterobacteriaceae</taxon>
        <taxon>Klebsiella/Raoultella group</taxon>
        <taxon>Klebsiella</taxon>
        <taxon>Klebsiella pneumoniae complex</taxon>
    </lineage>
</organism>
<feature type="domain" description="Cellulose synthase operon C C-terminal" evidence="4">
    <location>
        <begin position="2"/>
        <end position="85"/>
    </location>
</feature>
<evidence type="ECO:0000313" key="5">
    <source>
        <dbReference type="EMBL" id="STS85894.1"/>
    </source>
</evidence>
<keyword evidence="1" id="KW-0732">Signal</keyword>
<dbReference type="InterPro" id="IPR008410">
    <property type="entry name" value="BCSC_C"/>
</dbReference>
<dbReference type="AlphaFoldDB" id="A0A377U4X3"/>
<sequence>MADNWRVRWMTGYYYKVINENNRRVTVGLNNMIWHYDKDLSGYTLGQGGYYSPTGVSLVRRAGDLASAHRELVLELGGSVSWFPFRAPRRKPAIRC</sequence>
<reference evidence="5 6" key="1">
    <citation type="submission" date="2018-06" db="EMBL/GenBank/DDBJ databases">
        <authorList>
            <consortium name="Pathogen Informatics"/>
            <person name="Doyle S."/>
        </authorList>
    </citation>
    <scope>NUCLEOTIDE SEQUENCE [LARGE SCALE GENOMIC DNA]</scope>
    <source>
        <strain evidence="5 6">NCTC9140</strain>
    </source>
</reference>
<dbReference type="Proteomes" id="UP000254938">
    <property type="component" value="Unassembled WGS sequence"/>
</dbReference>
<evidence type="ECO:0000256" key="1">
    <source>
        <dbReference type="ARBA" id="ARBA00022729"/>
    </source>
</evidence>